<evidence type="ECO:0000313" key="2">
    <source>
        <dbReference type="Proteomes" id="UP000276133"/>
    </source>
</evidence>
<dbReference type="EMBL" id="REGN01011134">
    <property type="protein sequence ID" value="RMZ97862.1"/>
    <property type="molecule type" value="Genomic_DNA"/>
</dbReference>
<sequence>MYKINKKLGWCDTSCSFKISTLVMFCEIWNLKLKINVQEILYRETNQEDFSISIHIFSNINEICQSTVCASFCLFK</sequence>
<dbReference type="AlphaFoldDB" id="A0A3M7PFN3"/>
<evidence type="ECO:0000313" key="1">
    <source>
        <dbReference type="EMBL" id="RMZ97862.1"/>
    </source>
</evidence>
<keyword evidence="2" id="KW-1185">Reference proteome</keyword>
<reference evidence="1 2" key="1">
    <citation type="journal article" date="2018" name="Sci. Rep.">
        <title>Genomic signatures of local adaptation to the degree of environmental predictability in rotifers.</title>
        <authorList>
            <person name="Franch-Gras L."/>
            <person name="Hahn C."/>
            <person name="Garcia-Roger E.M."/>
            <person name="Carmona M.J."/>
            <person name="Serra M."/>
            <person name="Gomez A."/>
        </authorList>
    </citation>
    <scope>NUCLEOTIDE SEQUENCE [LARGE SCALE GENOMIC DNA]</scope>
    <source>
        <strain evidence="1">HYR1</strain>
    </source>
</reference>
<protein>
    <submittedName>
        <fullName evidence="1">Uncharacterized protein</fullName>
    </submittedName>
</protein>
<dbReference type="Proteomes" id="UP000276133">
    <property type="component" value="Unassembled WGS sequence"/>
</dbReference>
<gene>
    <name evidence="1" type="ORF">BpHYR1_014788</name>
</gene>
<proteinExistence type="predicted"/>
<comment type="caution">
    <text evidence="1">The sequence shown here is derived from an EMBL/GenBank/DDBJ whole genome shotgun (WGS) entry which is preliminary data.</text>
</comment>
<name>A0A3M7PFN3_BRAPC</name>
<accession>A0A3M7PFN3</accession>
<organism evidence="1 2">
    <name type="scientific">Brachionus plicatilis</name>
    <name type="common">Marine rotifer</name>
    <name type="synonym">Brachionus muelleri</name>
    <dbReference type="NCBI Taxonomy" id="10195"/>
    <lineage>
        <taxon>Eukaryota</taxon>
        <taxon>Metazoa</taxon>
        <taxon>Spiralia</taxon>
        <taxon>Gnathifera</taxon>
        <taxon>Rotifera</taxon>
        <taxon>Eurotatoria</taxon>
        <taxon>Monogononta</taxon>
        <taxon>Pseudotrocha</taxon>
        <taxon>Ploima</taxon>
        <taxon>Brachionidae</taxon>
        <taxon>Brachionus</taxon>
    </lineage>
</organism>